<feature type="compositionally biased region" description="Basic and acidic residues" evidence="1">
    <location>
        <begin position="84"/>
        <end position="111"/>
    </location>
</feature>
<feature type="region of interest" description="Disordered" evidence="1">
    <location>
        <begin position="46"/>
        <end position="111"/>
    </location>
</feature>
<sequence length="333" mass="37281">MRFGLVRARQGGQPAQRRDAAGIEDAVSAATVHWKEGEVRWCGRYGDKRPRGRREQEKDVYPGRGGRSGLGQGACGTAHLRGLPRRELDQERGRSAGEGREAFEVERRDKGRVNESRQSPFNLKRVCRVESSRSLCARARPGAAATEFWGCFWSHRGAVEHPPLVHDEQAGGNRWCSLLLFASEVDDVSASIWLFLTIISRFGFDFILAHNLAVINAVKVMKYFLPRFKAPEISLMEPLVAEYSDEEPDTDAQGASGEVYEASPLRVLDTYRSSRWRSSERKTNQVRARQKLKQKQIPKSQSPLSAAQTLRRTASDFGLDVAIPEDSAPISEI</sequence>
<feature type="compositionally biased region" description="Basic and acidic residues" evidence="1">
    <location>
        <begin position="46"/>
        <end position="61"/>
    </location>
</feature>
<proteinExistence type="predicted"/>
<dbReference type="Proteomes" id="UP001215598">
    <property type="component" value="Unassembled WGS sequence"/>
</dbReference>
<reference evidence="2" key="1">
    <citation type="submission" date="2023-03" db="EMBL/GenBank/DDBJ databases">
        <title>Massive genome expansion in bonnet fungi (Mycena s.s.) driven by repeated elements and novel gene families across ecological guilds.</title>
        <authorList>
            <consortium name="Lawrence Berkeley National Laboratory"/>
            <person name="Harder C.B."/>
            <person name="Miyauchi S."/>
            <person name="Viragh M."/>
            <person name="Kuo A."/>
            <person name="Thoen E."/>
            <person name="Andreopoulos B."/>
            <person name="Lu D."/>
            <person name="Skrede I."/>
            <person name="Drula E."/>
            <person name="Henrissat B."/>
            <person name="Morin E."/>
            <person name="Kohler A."/>
            <person name="Barry K."/>
            <person name="LaButti K."/>
            <person name="Morin E."/>
            <person name="Salamov A."/>
            <person name="Lipzen A."/>
            <person name="Mereny Z."/>
            <person name="Hegedus B."/>
            <person name="Baldrian P."/>
            <person name="Stursova M."/>
            <person name="Weitz H."/>
            <person name="Taylor A."/>
            <person name="Grigoriev I.V."/>
            <person name="Nagy L.G."/>
            <person name="Martin F."/>
            <person name="Kauserud H."/>
        </authorList>
    </citation>
    <scope>NUCLEOTIDE SEQUENCE</scope>
    <source>
        <strain evidence="2">CBHHK182m</strain>
    </source>
</reference>
<gene>
    <name evidence="2" type="ORF">B0H16DRAFT_1473688</name>
</gene>
<feature type="region of interest" description="Disordered" evidence="1">
    <location>
        <begin position="1"/>
        <end position="20"/>
    </location>
</feature>
<keyword evidence="3" id="KW-1185">Reference proteome</keyword>
<accession>A0AAD7HIY2</accession>
<organism evidence="2 3">
    <name type="scientific">Mycena metata</name>
    <dbReference type="NCBI Taxonomy" id="1033252"/>
    <lineage>
        <taxon>Eukaryota</taxon>
        <taxon>Fungi</taxon>
        <taxon>Dikarya</taxon>
        <taxon>Basidiomycota</taxon>
        <taxon>Agaricomycotina</taxon>
        <taxon>Agaricomycetes</taxon>
        <taxon>Agaricomycetidae</taxon>
        <taxon>Agaricales</taxon>
        <taxon>Marasmiineae</taxon>
        <taxon>Mycenaceae</taxon>
        <taxon>Mycena</taxon>
    </lineage>
</organism>
<name>A0AAD7HIY2_9AGAR</name>
<comment type="caution">
    <text evidence="2">The sequence shown here is derived from an EMBL/GenBank/DDBJ whole genome shotgun (WGS) entry which is preliminary data.</text>
</comment>
<protein>
    <submittedName>
        <fullName evidence="2">Uncharacterized protein</fullName>
    </submittedName>
</protein>
<evidence type="ECO:0000313" key="3">
    <source>
        <dbReference type="Proteomes" id="UP001215598"/>
    </source>
</evidence>
<dbReference type="AlphaFoldDB" id="A0AAD7HIY2"/>
<feature type="region of interest" description="Disordered" evidence="1">
    <location>
        <begin position="276"/>
        <end position="309"/>
    </location>
</feature>
<dbReference type="EMBL" id="JARKIB010000226">
    <property type="protein sequence ID" value="KAJ7721790.1"/>
    <property type="molecule type" value="Genomic_DNA"/>
</dbReference>
<feature type="compositionally biased region" description="Polar residues" evidence="1">
    <location>
        <begin position="297"/>
        <end position="309"/>
    </location>
</feature>
<feature type="compositionally biased region" description="Gly residues" evidence="1">
    <location>
        <begin position="63"/>
        <end position="74"/>
    </location>
</feature>
<evidence type="ECO:0000313" key="2">
    <source>
        <dbReference type="EMBL" id="KAJ7721790.1"/>
    </source>
</evidence>
<evidence type="ECO:0000256" key="1">
    <source>
        <dbReference type="SAM" id="MobiDB-lite"/>
    </source>
</evidence>